<keyword evidence="3" id="KW-0732">Signal</keyword>
<organism evidence="6 8">
    <name type="scientific">Crotalaria pallida</name>
    <name type="common">Smooth rattlebox</name>
    <name type="synonym">Crotalaria striata</name>
    <dbReference type="NCBI Taxonomy" id="3830"/>
    <lineage>
        <taxon>Eukaryota</taxon>
        <taxon>Viridiplantae</taxon>
        <taxon>Streptophyta</taxon>
        <taxon>Embryophyta</taxon>
        <taxon>Tracheophyta</taxon>
        <taxon>Spermatophyta</taxon>
        <taxon>Magnoliopsida</taxon>
        <taxon>eudicotyledons</taxon>
        <taxon>Gunneridae</taxon>
        <taxon>Pentapetalae</taxon>
        <taxon>rosids</taxon>
        <taxon>fabids</taxon>
        <taxon>Fabales</taxon>
        <taxon>Fabaceae</taxon>
        <taxon>Papilionoideae</taxon>
        <taxon>50 kb inversion clade</taxon>
        <taxon>genistoids sensu lato</taxon>
        <taxon>core genistoids</taxon>
        <taxon>Crotalarieae</taxon>
        <taxon>Crotalaria</taxon>
    </lineage>
</organism>
<sequence length="117" mass="13494">MIKKVGCILLFLLLLVDVSKQQLPPTVPIKNLDDPYVVSIVNFAVTMNYSHEHKGKLKLVRIIKGVIEKQPVGDFYYLVLAINDGKNYKTIVQDHTNDYTWYRELWTEDDESTPIIA</sequence>
<keyword evidence="8" id="KW-1185">Reference proteome</keyword>
<dbReference type="InterPro" id="IPR046350">
    <property type="entry name" value="Cystatin_sf"/>
</dbReference>
<reference evidence="6 8" key="1">
    <citation type="submission" date="2024-01" db="EMBL/GenBank/DDBJ databases">
        <title>The genomes of 5 underutilized Papilionoideae crops provide insights into root nodulation and disease resistanc.</title>
        <authorList>
            <person name="Yuan L."/>
        </authorList>
    </citation>
    <scope>NUCLEOTIDE SEQUENCE [LARGE SCALE GENOMIC DNA]</scope>
    <source>
        <strain evidence="6">ZHUSHIDOU_FW_LH</strain>
        <tissue evidence="6">Leaf</tissue>
    </source>
</reference>
<evidence type="ECO:0000256" key="1">
    <source>
        <dbReference type="ARBA" id="ARBA00022690"/>
    </source>
</evidence>
<proteinExistence type="predicted"/>
<keyword evidence="2" id="KW-0789">Thiol protease inhibitor</keyword>
<dbReference type="EMBL" id="JAYWIO010000002">
    <property type="protein sequence ID" value="KAK7281623.1"/>
    <property type="molecule type" value="Genomic_DNA"/>
</dbReference>
<evidence type="ECO:0000313" key="7">
    <source>
        <dbReference type="EMBL" id="KAK7281628.1"/>
    </source>
</evidence>
<feature type="chain" id="PRO_5044711145" description="Cystatin domain-containing protein" evidence="3">
    <location>
        <begin position="22"/>
        <end position="117"/>
    </location>
</feature>
<dbReference type="AlphaFoldDB" id="A0AAN9FUN7"/>
<gene>
    <name evidence="5" type="ORF">RIF29_09770</name>
    <name evidence="6" type="ORF">RIF29_09774</name>
    <name evidence="7" type="ORF">RIF29_09777</name>
</gene>
<dbReference type="GO" id="GO:0004869">
    <property type="term" value="F:cysteine-type endopeptidase inhibitor activity"/>
    <property type="evidence" value="ECO:0007669"/>
    <property type="project" value="UniProtKB-KW"/>
</dbReference>
<evidence type="ECO:0000259" key="4">
    <source>
        <dbReference type="Pfam" id="PF16845"/>
    </source>
</evidence>
<dbReference type="PANTHER" id="PTHR47364">
    <property type="entry name" value="CYSTEINE PROTEINASE INHIBITOR 5"/>
    <property type="match status" value="1"/>
</dbReference>
<feature type="signal peptide" evidence="3">
    <location>
        <begin position="1"/>
        <end position="21"/>
    </location>
</feature>
<comment type="caution">
    <text evidence="6">The sequence shown here is derived from an EMBL/GenBank/DDBJ whole genome shotgun (WGS) entry which is preliminary data.</text>
</comment>
<dbReference type="PANTHER" id="PTHR47364:SF2">
    <property type="entry name" value="CYSTEINE PROTEINASE INHIBITOR 5"/>
    <property type="match status" value="1"/>
</dbReference>
<keyword evidence="1" id="KW-0646">Protease inhibitor</keyword>
<protein>
    <recommendedName>
        <fullName evidence="4">Cystatin domain-containing protein</fullName>
    </recommendedName>
</protein>
<feature type="domain" description="Cystatin" evidence="4">
    <location>
        <begin position="29"/>
        <end position="96"/>
    </location>
</feature>
<evidence type="ECO:0000313" key="5">
    <source>
        <dbReference type="EMBL" id="KAK7281623.1"/>
    </source>
</evidence>
<dbReference type="Pfam" id="PF16845">
    <property type="entry name" value="SQAPI"/>
    <property type="match status" value="1"/>
</dbReference>
<dbReference type="EMBL" id="JAYWIO010000002">
    <property type="protein sequence ID" value="KAK7281626.1"/>
    <property type="molecule type" value="Genomic_DNA"/>
</dbReference>
<evidence type="ECO:0000313" key="6">
    <source>
        <dbReference type="EMBL" id="KAK7281626.1"/>
    </source>
</evidence>
<accession>A0AAN9FUN7</accession>
<dbReference type="Proteomes" id="UP001372338">
    <property type="component" value="Unassembled WGS sequence"/>
</dbReference>
<name>A0AAN9FUN7_CROPI</name>
<dbReference type="InterPro" id="IPR000010">
    <property type="entry name" value="Cystatin_dom"/>
</dbReference>
<evidence type="ECO:0000313" key="8">
    <source>
        <dbReference type="Proteomes" id="UP001372338"/>
    </source>
</evidence>
<evidence type="ECO:0000256" key="3">
    <source>
        <dbReference type="SAM" id="SignalP"/>
    </source>
</evidence>
<dbReference type="Gene3D" id="3.10.450.10">
    <property type="match status" value="1"/>
</dbReference>
<dbReference type="EMBL" id="JAYWIO010000002">
    <property type="protein sequence ID" value="KAK7281628.1"/>
    <property type="molecule type" value="Genomic_DNA"/>
</dbReference>
<dbReference type="SUPFAM" id="SSF54403">
    <property type="entry name" value="Cystatin/monellin"/>
    <property type="match status" value="1"/>
</dbReference>
<evidence type="ECO:0000256" key="2">
    <source>
        <dbReference type="ARBA" id="ARBA00022704"/>
    </source>
</evidence>